<dbReference type="Proteomes" id="UP000095282">
    <property type="component" value="Unplaced"/>
</dbReference>
<evidence type="ECO:0000313" key="3">
    <source>
        <dbReference type="Proteomes" id="UP000095282"/>
    </source>
</evidence>
<dbReference type="PANTHER" id="PTHR31432">
    <property type="entry name" value="INTRAFLAGELLAR TRANSPORT PROTEIN 74 HOMOLOG"/>
    <property type="match status" value="1"/>
</dbReference>
<feature type="region of interest" description="Disordered" evidence="2">
    <location>
        <begin position="1"/>
        <end position="132"/>
    </location>
</feature>
<evidence type="ECO:0000313" key="4">
    <source>
        <dbReference type="WBParaSite" id="Csp11.Scaffold629.g12052.t1"/>
    </source>
</evidence>
<protein>
    <submittedName>
        <fullName evidence="4">t-SNARE coiled-coil homology domain-containing protein</fullName>
    </submittedName>
</protein>
<evidence type="ECO:0000256" key="1">
    <source>
        <dbReference type="SAM" id="Coils"/>
    </source>
</evidence>
<dbReference type="GO" id="GO:0005929">
    <property type="term" value="C:cilium"/>
    <property type="evidence" value="ECO:0007669"/>
    <property type="project" value="TreeGrafter"/>
</dbReference>
<organism evidence="3 4">
    <name type="scientific">Caenorhabditis tropicalis</name>
    <dbReference type="NCBI Taxonomy" id="1561998"/>
    <lineage>
        <taxon>Eukaryota</taxon>
        <taxon>Metazoa</taxon>
        <taxon>Ecdysozoa</taxon>
        <taxon>Nematoda</taxon>
        <taxon>Chromadorea</taxon>
        <taxon>Rhabditida</taxon>
        <taxon>Rhabditina</taxon>
        <taxon>Rhabditomorpha</taxon>
        <taxon>Rhabditoidea</taxon>
        <taxon>Rhabditidae</taxon>
        <taxon>Peloderinae</taxon>
        <taxon>Caenorhabditis</taxon>
    </lineage>
</organism>
<proteinExistence type="predicted"/>
<dbReference type="GO" id="GO:0030992">
    <property type="term" value="C:intraciliary transport particle B"/>
    <property type="evidence" value="ECO:0007669"/>
    <property type="project" value="InterPro"/>
</dbReference>
<dbReference type="STRING" id="1561998.A0A1I7TUZ8"/>
<dbReference type="PANTHER" id="PTHR31432:SF0">
    <property type="entry name" value="INTRAFLAGELLAR TRANSPORT PROTEIN 74 HOMOLOG"/>
    <property type="match status" value="1"/>
</dbReference>
<feature type="compositionally biased region" description="Low complexity" evidence="2">
    <location>
        <begin position="1"/>
        <end position="36"/>
    </location>
</feature>
<dbReference type="InterPro" id="IPR029602">
    <property type="entry name" value="IFT74"/>
</dbReference>
<dbReference type="GO" id="GO:0035735">
    <property type="term" value="P:intraciliary transport involved in cilium assembly"/>
    <property type="evidence" value="ECO:0007669"/>
    <property type="project" value="TreeGrafter"/>
</dbReference>
<evidence type="ECO:0000256" key="2">
    <source>
        <dbReference type="SAM" id="MobiDB-lite"/>
    </source>
</evidence>
<name>A0A1I7TUZ8_9PELO</name>
<accession>A0A1I7TUZ8</accession>
<reference evidence="4" key="1">
    <citation type="submission" date="2016-11" db="UniProtKB">
        <authorList>
            <consortium name="WormBaseParasite"/>
        </authorList>
    </citation>
    <scope>IDENTIFICATION</scope>
</reference>
<keyword evidence="3" id="KW-1185">Reference proteome</keyword>
<dbReference type="AlphaFoldDB" id="A0A1I7TUZ8"/>
<keyword evidence="1" id="KW-0175">Coiled coil</keyword>
<dbReference type="WBParaSite" id="Csp11.Scaffold629.g12052.t1">
    <property type="protein sequence ID" value="Csp11.Scaffold629.g12052.t1"/>
    <property type="gene ID" value="Csp11.Scaffold629.g12052"/>
</dbReference>
<dbReference type="GO" id="GO:0048487">
    <property type="term" value="F:beta-tubulin binding"/>
    <property type="evidence" value="ECO:0007669"/>
    <property type="project" value="InterPro"/>
</dbReference>
<sequence>MERPSTASSRPRTSTGRAPSARARPPSAMRGPASASTPDGRPMTGMSMRNGSASVSMAVPPSRSGMIPVPPSRSGGPPAPMPMSRAGGPPRAPTSMGGRPMTGMARPPTTGMRPVTQQGLRAPPSRMGTGNTRQVFDKSYFIGVLRAKQNALRVEISKMKEKRDKGLRDRNELHAYESRASAQALEISDLQGKLLDLNKIMEKIHLNGDMSDIELEASKMKEQADEMRALLEEVFNAAVPYIHLGRTAVCHLPLQFHYVQILTVELFQQSSN</sequence>
<dbReference type="eggNOG" id="ENOG502QS4E">
    <property type="taxonomic scope" value="Eukaryota"/>
</dbReference>
<feature type="coiled-coil region" evidence="1">
    <location>
        <begin position="210"/>
        <end position="237"/>
    </location>
</feature>